<dbReference type="Proteomes" id="UP001060215">
    <property type="component" value="Chromosome 1"/>
</dbReference>
<sequence>MSNSNGKKTMAVGESYPMNGGDGPYSYSRNSIYQREVVDASKSMITEAIFDNFDIENSPSNRLNTIRIADLGCSVGPNTFMSVQNILQAIELKHKTIQQNPTSPESQIHPPQAQPQTLEFQVFFNDLTANDFNTLFMTLPPSSPPYFVAGVPGSFHHRVFPEASLHVAYSSYALHWMSRVPEEVVERDSPTWNKGRVHYTHNAKIFEAYSAQFKRDMEGFFRARAQEVVEGGLLLLILPGCQDGVLPCETSASLQHDLFGSCLMDMAKMGMISEEKVDSFNLHLYHTSPMEFRELIEANGYFHIEKMETFIPFPILKELPNFHELATHFRAAIEGLITEHFGSEIVEELFERYAEKMAQNTYVFDDLFDAQNIKEFMIFACLKRKVGDEGNGDLHFNSEENQFC</sequence>
<organism evidence="1 2">
    <name type="scientific">Camellia lanceoleosa</name>
    <dbReference type="NCBI Taxonomy" id="1840588"/>
    <lineage>
        <taxon>Eukaryota</taxon>
        <taxon>Viridiplantae</taxon>
        <taxon>Streptophyta</taxon>
        <taxon>Embryophyta</taxon>
        <taxon>Tracheophyta</taxon>
        <taxon>Spermatophyta</taxon>
        <taxon>Magnoliopsida</taxon>
        <taxon>eudicotyledons</taxon>
        <taxon>Gunneridae</taxon>
        <taxon>Pentapetalae</taxon>
        <taxon>asterids</taxon>
        <taxon>Ericales</taxon>
        <taxon>Theaceae</taxon>
        <taxon>Camellia</taxon>
    </lineage>
</organism>
<reference evidence="1 2" key="1">
    <citation type="journal article" date="2022" name="Plant J.">
        <title>Chromosome-level genome of Camellia lanceoleosa provides a valuable resource for understanding genome evolution and self-incompatibility.</title>
        <authorList>
            <person name="Gong W."/>
            <person name="Xiao S."/>
            <person name="Wang L."/>
            <person name="Liao Z."/>
            <person name="Chang Y."/>
            <person name="Mo W."/>
            <person name="Hu G."/>
            <person name="Li W."/>
            <person name="Zhao G."/>
            <person name="Zhu H."/>
            <person name="Hu X."/>
            <person name="Ji K."/>
            <person name="Xiang X."/>
            <person name="Song Q."/>
            <person name="Yuan D."/>
            <person name="Jin S."/>
            <person name="Zhang L."/>
        </authorList>
    </citation>
    <scope>NUCLEOTIDE SEQUENCE [LARGE SCALE GENOMIC DNA]</scope>
    <source>
        <strain evidence="1">SQ_2022a</strain>
    </source>
</reference>
<accession>A0ACC0J0M4</accession>
<keyword evidence="2" id="KW-1185">Reference proteome</keyword>
<dbReference type="EMBL" id="CM045758">
    <property type="protein sequence ID" value="KAI8031099.1"/>
    <property type="molecule type" value="Genomic_DNA"/>
</dbReference>
<gene>
    <name evidence="1" type="ORF">LOK49_LG01G03013</name>
</gene>
<proteinExistence type="predicted"/>
<evidence type="ECO:0000313" key="2">
    <source>
        <dbReference type="Proteomes" id="UP001060215"/>
    </source>
</evidence>
<evidence type="ECO:0000313" key="1">
    <source>
        <dbReference type="EMBL" id="KAI8031099.1"/>
    </source>
</evidence>
<name>A0ACC0J0M4_9ERIC</name>
<protein>
    <submittedName>
        <fullName evidence="1">Loganic acid O-methyltransferase</fullName>
    </submittedName>
</protein>
<comment type="caution">
    <text evidence="1">The sequence shown here is derived from an EMBL/GenBank/DDBJ whole genome shotgun (WGS) entry which is preliminary data.</text>
</comment>